<sequence length="104" mass="12174">MQQIESSTCKMCYTSTLRTFRSCIIVETCKQGFRGTANDYRCSAPVYRFYYCAIRIRTQPHRLKCFVANKVIQITDLTSTFEWHHINSKDNPADPLSHKRSVCR</sequence>
<evidence type="ECO:0000313" key="2">
    <source>
        <dbReference type="Proteomes" id="UP000886998"/>
    </source>
</evidence>
<comment type="caution">
    <text evidence="1">The sequence shown here is derived from an EMBL/GenBank/DDBJ whole genome shotgun (WGS) entry which is preliminary data.</text>
</comment>
<organism evidence="1 2">
    <name type="scientific">Trichonephila inaurata madagascariensis</name>
    <dbReference type="NCBI Taxonomy" id="2747483"/>
    <lineage>
        <taxon>Eukaryota</taxon>
        <taxon>Metazoa</taxon>
        <taxon>Ecdysozoa</taxon>
        <taxon>Arthropoda</taxon>
        <taxon>Chelicerata</taxon>
        <taxon>Arachnida</taxon>
        <taxon>Araneae</taxon>
        <taxon>Araneomorphae</taxon>
        <taxon>Entelegynae</taxon>
        <taxon>Araneoidea</taxon>
        <taxon>Nephilidae</taxon>
        <taxon>Trichonephila</taxon>
        <taxon>Trichonephila inaurata</taxon>
    </lineage>
</organism>
<proteinExistence type="predicted"/>
<gene>
    <name evidence="1" type="ORF">TNIN_370191</name>
</gene>
<protein>
    <submittedName>
        <fullName evidence="1">Uncharacterized protein</fullName>
    </submittedName>
</protein>
<reference evidence="1" key="1">
    <citation type="submission" date="2020-08" db="EMBL/GenBank/DDBJ databases">
        <title>Multicomponent nature underlies the extraordinary mechanical properties of spider dragline silk.</title>
        <authorList>
            <person name="Kono N."/>
            <person name="Nakamura H."/>
            <person name="Mori M."/>
            <person name="Yoshida Y."/>
            <person name="Ohtoshi R."/>
            <person name="Malay A.D."/>
            <person name="Moran D.A.P."/>
            <person name="Tomita M."/>
            <person name="Numata K."/>
            <person name="Arakawa K."/>
        </authorList>
    </citation>
    <scope>NUCLEOTIDE SEQUENCE</scope>
</reference>
<evidence type="ECO:0000313" key="1">
    <source>
        <dbReference type="EMBL" id="GFY74840.1"/>
    </source>
</evidence>
<keyword evidence="2" id="KW-1185">Reference proteome</keyword>
<name>A0A8X7CQS7_9ARAC</name>
<dbReference type="AlphaFoldDB" id="A0A8X7CQS7"/>
<accession>A0A8X7CQS7</accession>
<dbReference type="EMBL" id="BMAV01020994">
    <property type="protein sequence ID" value="GFY74840.1"/>
    <property type="molecule type" value="Genomic_DNA"/>
</dbReference>
<dbReference type="Proteomes" id="UP000886998">
    <property type="component" value="Unassembled WGS sequence"/>
</dbReference>